<evidence type="ECO:0000256" key="1">
    <source>
        <dbReference type="ARBA" id="ARBA00022679"/>
    </source>
</evidence>
<accession>A0A927CRK5</accession>
<dbReference type="Pfam" id="PF00583">
    <property type="entry name" value="Acetyltransf_1"/>
    <property type="match status" value="1"/>
</dbReference>
<dbReference type="GO" id="GO:0016747">
    <property type="term" value="F:acyltransferase activity, transferring groups other than amino-acyl groups"/>
    <property type="evidence" value="ECO:0007669"/>
    <property type="project" value="InterPro"/>
</dbReference>
<organism evidence="4 5">
    <name type="scientific">Paenibacillus arenilitoris</name>
    <dbReference type="NCBI Taxonomy" id="2772299"/>
    <lineage>
        <taxon>Bacteria</taxon>
        <taxon>Bacillati</taxon>
        <taxon>Bacillota</taxon>
        <taxon>Bacilli</taxon>
        <taxon>Bacillales</taxon>
        <taxon>Paenibacillaceae</taxon>
        <taxon>Paenibacillus</taxon>
    </lineage>
</organism>
<dbReference type="Gene3D" id="3.40.630.30">
    <property type="match status" value="1"/>
</dbReference>
<dbReference type="PANTHER" id="PTHR43877">
    <property type="entry name" value="AMINOALKYLPHOSPHONATE N-ACETYLTRANSFERASE-RELATED-RELATED"/>
    <property type="match status" value="1"/>
</dbReference>
<feature type="domain" description="N-acetyltransferase" evidence="3">
    <location>
        <begin position="1"/>
        <end position="156"/>
    </location>
</feature>
<dbReference type="RefSeq" id="WP_190863707.1">
    <property type="nucleotide sequence ID" value="NZ_JACXIY010000022.1"/>
</dbReference>
<gene>
    <name evidence="4" type="ORF">IDH41_18755</name>
</gene>
<evidence type="ECO:0000313" key="4">
    <source>
        <dbReference type="EMBL" id="MBD2870626.1"/>
    </source>
</evidence>
<protein>
    <submittedName>
        <fullName evidence="4">GNAT family N-acetyltransferase</fullName>
    </submittedName>
</protein>
<sequence>MIRLADAKDAYLVHKIMLLAFEEYRNIDVPSSALNETIDSIEASIKKGYENALLYFSDEIPLGSVRFKTEDDSLYFSRLSVSPEARGRGIAKSILSWLEDYAKKNGKSEIICRVRMSIPQNIQLYKSVGFIVAKEEVVTNPNGFPVKTVVMKKVIS</sequence>
<evidence type="ECO:0000313" key="5">
    <source>
        <dbReference type="Proteomes" id="UP000632125"/>
    </source>
</evidence>
<keyword evidence="1" id="KW-0808">Transferase</keyword>
<dbReference type="InterPro" id="IPR000182">
    <property type="entry name" value="GNAT_dom"/>
</dbReference>
<evidence type="ECO:0000256" key="2">
    <source>
        <dbReference type="ARBA" id="ARBA00023315"/>
    </source>
</evidence>
<proteinExistence type="predicted"/>
<keyword evidence="5" id="KW-1185">Reference proteome</keyword>
<dbReference type="PROSITE" id="PS51186">
    <property type="entry name" value="GNAT"/>
    <property type="match status" value="1"/>
</dbReference>
<evidence type="ECO:0000259" key="3">
    <source>
        <dbReference type="PROSITE" id="PS51186"/>
    </source>
</evidence>
<dbReference type="Proteomes" id="UP000632125">
    <property type="component" value="Unassembled WGS sequence"/>
</dbReference>
<dbReference type="InterPro" id="IPR050832">
    <property type="entry name" value="Bact_Acetyltransf"/>
</dbReference>
<dbReference type="InterPro" id="IPR016181">
    <property type="entry name" value="Acyl_CoA_acyltransferase"/>
</dbReference>
<dbReference type="EMBL" id="JACXIY010000022">
    <property type="protein sequence ID" value="MBD2870626.1"/>
    <property type="molecule type" value="Genomic_DNA"/>
</dbReference>
<keyword evidence="2" id="KW-0012">Acyltransferase</keyword>
<comment type="caution">
    <text evidence="4">The sequence shown here is derived from an EMBL/GenBank/DDBJ whole genome shotgun (WGS) entry which is preliminary data.</text>
</comment>
<dbReference type="CDD" id="cd04301">
    <property type="entry name" value="NAT_SF"/>
    <property type="match status" value="1"/>
</dbReference>
<name>A0A927CRK5_9BACL</name>
<reference evidence="4" key="1">
    <citation type="submission" date="2020-09" db="EMBL/GenBank/DDBJ databases">
        <title>A novel bacterium of genus Paenibacillus, isolated from South China Sea.</title>
        <authorList>
            <person name="Huang H."/>
            <person name="Mo K."/>
            <person name="Hu Y."/>
        </authorList>
    </citation>
    <scope>NUCLEOTIDE SEQUENCE</scope>
    <source>
        <strain evidence="4">IB182493</strain>
    </source>
</reference>
<dbReference type="AlphaFoldDB" id="A0A927CRK5"/>
<dbReference type="SUPFAM" id="SSF55729">
    <property type="entry name" value="Acyl-CoA N-acyltransferases (Nat)"/>
    <property type="match status" value="1"/>
</dbReference>